<dbReference type="PANTHER" id="PTHR43744">
    <property type="entry name" value="ABC TRANSPORTER PERMEASE PROTEIN MG189-RELATED-RELATED"/>
    <property type="match status" value="1"/>
</dbReference>
<accession>A0A644WEU7</accession>
<comment type="caution">
    <text evidence="9">The sequence shown here is derived from an EMBL/GenBank/DDBJ whole genome shotgun (WGS) entry which is preliminary data.</text>
</comment>
<evidence type="ECO:0000313" key="9">
    <source>
        <dbReference type="EMBL" id="MPM00834.1"/>
    </source>
</evidence>
<evidence type="ECO:0000256" key="5">
    <source>
        <dbReference type="ARBA" id="ARBA00022989"/>
    </source>
</evidence>
<dbReference type="CDD" id="cd06261">
    <property type="entry name" value="TM_PBP2"/>
    <property type="match status" value="1"/>
</dbReference>
<evidence type="ECO:0000256" key="2">
    <source>
        <dbReference type="ARBA" id="ARBA00022448"/>
    </source>
</evidence>
<sequence length="293" mass="33512">MLIARRNERILKNILYILFFCLITIIFIFPMAYVFGNSFRNTQAIWRNAYPFTMKSFFTAKDFTMDGYLYSLGLTDTARYQGVNITRNLAISLMSSLAVVTISMFVSTAAAYFFARLPFPRKNILLVLVVATMMIPQQVVTVPLYFVADFLGLINTFWALVVPWYSSPFVVFLLIQFISDIPYELDEAAIVDGANRFQILWKVILPNCIPGLLTVGLMEFQFIWNEYFWPLIAINRTRLQPIQVAIAAQFTDRAQNWGAVFATMVLASLPIILLFLFAQKYFYESVASSGIKG</sequence>
<dbReference type="InterPro" id="IPR000515">
    <property type="entry name" value="MetI-like"/>
</dbReference>
<evidence type="ECO:0000256" key="7">
    <source>
        <dbReference type="SAM" id="Phobius"/>
    </source>
</evidence>
<protein>
    <submittedName>
        <fullName evidence="9">L-arabinose transport system permease protein AraQ</fullName>
    </submittedName>
</protein>
<feature type="transmembrane region" description="Helical" evidence="7">
    <location>
        <begin position="199"/>
        <end position="224"/>
    </location>
</feature>
<keyword evidence="4 7" id="KW-0812">Transmembrane</keyword>
<keyword evidence="5 7" id="KW-1133">Transmembrane helix</keyword>
<evidence type="ECO:0000256" key="4">
    <source>
        <dbReference type="ARBA" id="ARBA00022692"/>
    </source>
</evidence>
<dbReference type="GO" id="GO:0055085">
    <property type="term" value="P:transmembrane transport"/>
    <property type="evidence" value="ECO:0007669"/>
    <property type="project" value="InterPro"/>
</dbReference>
<feature type="domain" description="ABC transmembrane type-1" evidence="8">
    <location>
        <begin position="89"/>
        <end position="278"/>
    </location>
</feature>
<dbReference type="PANTHER" id="PTHR43744:SF8">
    <property type="entry name" value="SN-GLYCEROL-3-PHOSPHATE TRANSPORT SYSTEM PERMEASE PROTEIN UGPE"/>
    <property type="match status" value="1"/>
</dbReference>
<proteinExistence type="predicted"/>
<keyword evidence="2" id="KW-0813">Transport</keyword>
<evidence type="ECO:0000256" key="1">
    <source>
        <dbReference type="ARBA" id="ARBA00004651"/>
    </source>
</evidence>
<gene>
    <name evidence="9" type="primary">araQ_11</name>
    <name evidence="9" type="ORF">SDC9_47066</name>
</gene>
<dbReference type="EMBL" id="VSSQ01000756">
    <property type="protein sequence ID" value="MPM00834.1"/>
    <property type="molecule type" value="Genomic_DNA"/>
</dbReference>
<organism evidence="9">
    <name type="scientific">bioreactor metagenome</name>
    <dbReference type="NCBI Taxonomy" id="1076179"/>
    <lineage>
        <taxon>unclassified sequences</taxon>
        <taxon>metagenomes</taxon>
        <taxon>ecological metagenomes</taxon>
    </lineage>
</organism>
<name>A0A644WEU7_9ZZZZ</name>
<feature type="transmembrane region" description="Helical" evidence="7">
    <location>
        <begin position="14"/>
        <end position="36"/>
    </location>
</feature>
<dbReference type="Pfam" id="PF00528">
    <property type="entry name" value="BPD_transp_1"/>
    <property type="match status" value="1"/>
</dbReference>
<evidence type="ECO:0000259" key="8">
    <source>
        <dbReference type="PROSITE" id="PS50928"/>
    </source>
</evidence>
<feature type="transmembrane region" description="Helical" evidence="7">
    <location>
        <begin position="158"/>
        <end position="178"/>
    </location>
</feature>
<feature type="transmembrane region" description="Helical" evidence="7">
    <location>
        <begin position="257"/>
        <end position="278"/>
    </location>
</feature>
<dbReference type="PROSITE" id="PS50928">
    <property type="entry name" value="ABC_TM1"/>
    <property type="match status" value="1"/>
</dbReference>
<dbReference type="InterPro" id="IPR035906">
    <property type="entry name" value="MetI-like_sf"/>
</dbReference>
<evidence type="ECO:0000256" key="3">
    <source>
        <dbReference type="ARBA" id="ARBA00022475"/>
    </source>
</evidence>
<dbReference type="GO" id="GO:0005886">
    <property type="term" value="C:plasma membrane"/>
    <property type="evidence" value="ECO:0007669"/>
    <property type="project" value="UniProtKB-SubCell"/>
</dbReference>
<comment type="subcellular location">
    <subcellularLocation>
        <location evidence="1">Cell membrane</location>
        <topology evidence="1">Multi-pass membrane protein</topology>
    </subcellularLocation>
</comment>
<dbReference type="AlphaFoldDB" id="A0A644WEU7"/>
<dbReference type="SUPFAM" id="SSF161098">
    <property type="entry name" value="MetI-like"/>
    <property type="match status" value="1"/>
</dbReference>
<feature type="transmembrane region" description="Helical" evidence="7">
    <location>
        <begin position="125"/>
        <end position="146"/>
    </location>
</feature>
<reference evidence="9" key="1">
    <citation type="submission" date="2019-08" db="EMBL/GenBank/DDBJ databases">
        <authorList>
            <person name="Kucharzyk K."/>
            <person name="Murdoch R.W."/>
            <person name="Higgins S."/>
            <person name="Loffler F."/>
        </authorList>
    </citation>
    <scope>NUCLEOTIDE SEQUENCE</scope>
</reference>
<keyword evidence="6 7" id="KW-0472">Membrane</keyword>
<evidence type="ECO:0000256" key="6">
    <source>
        <dbReference type="ARBA" id="ARBA00023136"/>
    </source>
</evidence>
<dbReference type="Gene3D" id="1.10.3720.10">
    <property type="entry name" value="MetI-like"/>
    <property type="match status" value="1"/>
</dbReference>
<keyword evidence="3" id="KW-1003">Cell membrane</keyword>
<feature type="transmembrane region" description="Helical" evidence="7">
    <location>
        <begin position="89"/>
        <end position="113"/>
    </location>
</feature>